<organism evidence="2 3">
    <name type="scientific">Emiliania huxleyi (strain CCMP1516)</name>
    <dbReference type="NCBI Taxonomy" id="280463"/>
    <lineage>
        <taxon>Eukaryota</taxon>
        <taxon>Haptista</taxon>
        <taxon>Haptophyta</taxon>
        <taxon>Prymnesiophyceae</taxon>
        <taxon>Isochrysidales</taxon>
        <taxon>Noelaerhabdaceae</taxon>
        <taxon>Emiliania</taxon>
    </lineage>
</organism>
<name>A0A0D3KEN1_EMIH1</name>
<feature type="transmembrane region" description="Helical" evidence="1">
    <location>
        <begin position="34"/>
        <end position="53"/>
    </location>
</feature>
<dbReference type="RefSeq" id="XP_005786645.1">
    <property type="nucleotide sequence ID" value="XM_005786588.1"/>
</dbReference>
<keyword evidence="1" id="KW-0472">Membrane</keyword>
<dbReference type="EnsemblProtists" id="EOD34216">
    <property type="protein sequence ID" value="EOD34216"/>
    <property type="gene ID" value="EMIHUDRAFT_98628"/>
</dbReference>
<dbReference type="OMA" id="INAITYT"/>
<dbReference type="KEGG" id="ehx:EMIHUDRAFT_98628"/>
<sequence length="158" mass="16962">MIGATDEELFPALNLVFVGYACLIFLPRWRHTPALTLTVVTLYSAIYALLLVHRLALSPTPLPPISFDSLDHIAVLFADRAVLFAGWDHYIAFDLFVARHVLLDSQARGIPHLVVVGIVPLVLLAGPAGFVLYMVVVVPLHAALCGGVVSGEKAAKAA</sequence>
<accession>A0A0D3KEN1</accession>
<evidence type="ECO:0000313" key="3">
    <source>
        <dbReference type="Proteomes" id="UP000013827"/>
    </source>
</evidence>
<keyword evidence="1" id="KW-0812">Transmembrane</keyword>
<dbReference type="Proteomes" id="UP000013827">
    <property type="component" value="Unassembled WGS sequence"/>
</dbReference>
<keyword evidence="3" id="KW-1185">Reference proteome</keyword>
<reference evidence="2" key="2">
    <citation type="submission" date="2024-10" db="UniProtKB">
        <authorList>
            <consortium name="EnsemblProtists"/>
        </authorList>
    </citation>
    <scope>IDENTIFICATION</scope>
</reference>
<reference evidence="3" key="1">
    <citation type="journal article" date="2013" name="Nature">
        <title>Pan genome of the phytoplankton Emiliania underpins its global distribution.</title>
        <authorList>
            <person name="Read B.A."/>
            <person name="Kegel J."/>
            <person name="Klute M.J."/>
            <person name="Kuo A."/>
            <person name="Lefebvre S.C."/>
            <person name="Maumus F."/>
            <person name="Mayer C."/>
            <person name="Miller J."/>
            <person name="Monier A."/>
            <person name="Salamov A."/>
            <person name="Young J."/>
            <person name="Aguilar M."/>
            <person name="Claverie J.M."/>
            <person name="Frickenhaus S."/>
            <person name="Gonzalez K."/>
            <person name="Herman E.K."/>
            <person name="Lin Y.C."/>
            <person name="Napier J."/>
            <person name="Ogata H."/>
            <person name="Sarno A.F."/>
            <person name="Shmutz J."/>
            <person name="Schroeder D."/>
            <person name="de Vargas C."/>
            <person name="Verret F."/>
            <person name="von Dassow P."/>
            <person name="Valentin K."/>
            <person name="Van de Peer Y."/>
            <person name="Wheeler G."/>
            <person name="Dacks J.B."/>
            <person name="Delwiche C.F."/>
            <person name="Dyhrman S.T."/>
            <person name="Glockner G."/>
            <person name="John U."/>
            <person name="Richards T."/>
            <person name="Worden A.Z."/>
            <person name="Zhang X."/>
            <person name="Grigoriev I.V."/>
            <person name="Allen A.E."/>
            <person name="Bidle K."/>
            <person name="Borodovsky M."/>
            <person name="Bowler C."/>
            <person name="Brownlee C."/>
            <person name="Cock J.M."/>
            <person name="Elias M."/>
            <person name="Gladyshev V.N."/>
            <person name="Groth M."/>
            <person name="Guda C."/>
            <person name="Hadaegh A."/>
            <person name="Iglesias-Rodriguez M.D."/>
            <person name="Jenkins J."/>
            <person name="Jones B.M."/>
            <person name="Lawson T."/>
            <person name="Leese F."/>
            <person name="Lindquist E."/>
            <person name="Lobanov A."/>
            <person name="Lomsadze A."/>
            <person name="Malik S.B."/>
            <person name="Marsh M.E."/>
            <person name="Mackinder L."/>
            <person name="Mock T."/>
            <person name="Mueller-Roeber B."/>
            <person name="Pagarete A."/>
            <person name="Parker M."/>
            <person name="Probert I."/>
            <person name="Quesneville H."/>
            <person name="Raines C."/>
            <person name="Rensing S.A."/>
            <person name="Riano-Pachon D.M."/>
            <person name="Richier S."/>
            <person name="Rokitta S."/>
            <person name="Shiraiwa Y."/>
            <person name="Soanes D.M."/>
            <person name="van der Giezen M."/>
            <person name="Wahlund T.M."/>
            <person name="Williams B."/>
            <person name="Wilson W."/>
            <person name="Wolfe G."/>
            <person name="Wurch L.L."/>
        </authorList>
    </citation>
    <scope>NUCLEOTIDE SEQUENCE</scope>
</reference>
<protein>
    <recommendedName>
        <fullName evidence="4">DUF4281 domain-containing protein</fullName>
    </recommendedName>
</protein>
<evidence type="ECO:0000256" key="1">
    <source>
        <dbReference type="SAM" id="Phobius"/>
    </source>
</evidence>
<dbReference type="AlphaFoldDB" id="A0A0D3KEN1"/>
<evidence type="ECO:0008006" key="4">
    <source>
        <dbReference type="Google" id="ProtNLM"/>
    </source>
</evidence>
<dbReference type="HOGENOM" id="CLU_146087_0_0_1"/>
<dbReference type="Pfam" id="PF14108">
    <property type="entry name" value="ABA4-like"/>
    <property type="match status" value="1"/>
</dbReference>
<feature type="transmembrane region" description="Helical" evidence="1">
    <location>
        <begin position="12"/>
        <end position="29"/>
    </location>
</feature>
<dbReference type="PaxDb" id="2903-EOD34216"/>
<evidence type="ECO:0000313" key="2">
    <source>
        <dbReference type="EnsemblProtists" id="EOD34216"/>
    </source>
</evidence>
<dbReference type="InterPro" id="IPR025461">
    <property type="entry name" value="ABA4-like"/>
</dbReference>
<proteinExistence type="predicted"/>
<feature type="transmembrane region" description="Helical" evidence="1">
    <location>
        <begin position="73"/>
        <end position="97"/>
    </location>
</feature>
<dbReference type="GeneID" id="17279487"/>
<keyword evidence="1" id="KW-1133">Transmembrane helix</keyword>